<keyword evidence="1" id="KW-0812">Transmembrane</keyword>
<dbReference type="EMBL" id="JACHFH010000034">
    <property type="protein sequence ID" value="MBB5337124.1"/>
    <property type="molecule type" value="Genomic_DNA"/>
</dbReference>
<evidence type="ECO:0000256" key="1">
    <source>
        <dbReference type="SAM" id="Phobius"/>
    </source>
</evidence>
<protein>
    <submittedName>
        <fullName evidence="2">Uncharacterized protein</fullName>
    </submittedName>
</protein>
<name>A0A840UWB0_9FIRM</name>
<dbReference type="RefSeq" id="WP_311636855.1">
    <property type="nucleotide sequence ID" value="NZ_JACHFH010000034.1"/>
</dbReference>
<evidence type="ECO:0000313" key="3">
    <source>
        <dbReference type="Proteomes" id="UP000559117"/>
    </source>
</evidence>
<keyword evidence="1" id="KW-0472">Membrane</keyword>
<accession>A0A840UWB0</accession>
<comment type="caution">
    <text evidence="2">The sequence shown here is derived from an EMBL/GenBank/DDBJ whole genome shotgun (WGS) entry which is preliminary data.</text>
</comment>
<organism evidence="2 3">
    <name type="scientific">Pectinatus brassicae</name>
    <dbReference type="NCBI Taxonomy" id="862415"/>
    <lineage>
        <taxon>Bacteria</taxon>
        <taxon>Bacillati</taxon>
        <taxon>Bacillota</taxon>
        <taxon>Negativicutes</taxon>
        <taxon>Selenomonadales</taxon>
        <taxon>Selenomonadaceae</taxon>
        <taxon>Pectinatus</taxon>
    </lineage>
</organism>
<dbReference type="SUPFAM" id="SSF103473">
    <property type="entry name" value="MFS general substrate transporter"/>
    <property type="match status" value="1"/>
</dbReference>
<reference evidence="2 3" key="1">
    <citation type="submission" date="2020-08" db="EMBL/GenBank/DDBJ databases">
        <title>Genomic Encyclopedia of Type Strains, Phase IV (KMG-IV): sequencing the most valuable type-strain genomes for metagenomic binning, comparative biology and taxonomic classification.</title>
        <authorList>
            <person name="Goeker M."/>
        </authorList>
    </citation>
    <scope>NUCLEOTIDE SEQUENCE [LARGE SCALE GENOMIC DNA]</scope>
    <source>
        <strain evidence="2 3">DSM 24661</strain>
    </source>
</reference>
<evidence type="ECO:0000313" key="2">
    <source>
        <dbReference type="EMBL" id="MBB5337124.1"/>
    </source>
</evidence>
<gene>
    <name evidence="2" type="ORF">HNR32_002281</name>
</gene>
<feature type="transmembrane region" description="Helical" evidence="1">
    <location>
        <begin position="66"/>
        <end position="88"/>
    </location>
</feature>
<sequence length="92" mass="9852">MFCKKLSGLLNSPVIIENNINAAFSLLGKQNVMPLNMAVSAVSTLGYLGILMGPAIIGFIAHKTSLYTSFGLLAGLVVLQMCVATYIYRKVL</sequence>
<keyword evidence="3" id="KW-1185">Reference proteome</keyword>
<keyword evidence="1" id="KW-1133">Transmembrane helix</keyword>
<feature type="transmembrane region" description="Helical" evidence="1">
    <location>
        <begin position="35"/>
        <end position="60"/>
    </location>
</feature>
<dbReference type="AlphaFoldDB" id="A0A840UWB0"/>
<dbReference type="InterPro" id="IPR036259">
    <property type="entry name" value="MFS_trans_sf"/>
</dbReference>
<dbReference type="Proteomes" id="UP000559117">
    <property type="component" value="Unassembled WGS sequence"/>
</dbReference>
<proteinExistence type="predicted"/>